<evidence type="ECO:0000313" key="2">
    <source>
        <dbReference type="Proteomes" id="UP000829196"/>
    </source>
</evidence>
<dbReference type="AlphaFoldDB" id="A0A8T3BTC2"/>
<evidence type="ECO:0000313" key="1">
    <source>
        <dbReference type="EMBL" id="KAI0518863.1"/>
    </source>
</evidence>
<dbReference type="EMBL" id="JAGYWB010000006">
    <property type="protein sequence ID" value="KAI0518863.1"/>
    <property type="molecule type" value="Genomic_DNA"/>
</dbReference>
<dbReference type="Proteomes" id="UP000829196">
    <property type="component" value="Unassembled WGS sequence"/>
</dbReference>
<proteinExistence type="predicted"/>
<sequence length="101" mass="11754">MAHMRTNHVRTNHEFASLIISPYERLFLDGRLRKGYHQIGLMQEPNAFRSKEEINSILPFLAARLVRICANFVSRRSQLVMLAAVEEAMMIEKLKLKDEVL</sequence>
<reference evidence="1" key="1">
    <citation type="journal article" date="2022" name="Front. Genet.">
        <title>Chromosome-Scale Assembly of the Dendrobium nobile Genome Provides Insights Into the Molecular Mechanism of the Biosynthesis of the Medicinal Active Ingredient of Dendrobium.</title>
        <authorList>
            <person name="Xu Q."/>
            <person name="Niu S.-C."/>
            <person name="Li K.-L."/>
            <person name="Zheng P.-J."/>
            <person name="Zhang X.-J."/>
            <person name="Jia Y."/>
            <person name="Liu Y."/>
            <person name="Niu Y.-X."/>
            <person name="Yu L.-H."/>
            <person name="Chen D.-F."/>
            <person name="Zhang G.-Q."/>
        </authorList>
    </citation>
    <scope>NUCLEOTIDE SEQUENCE</scope>
    <source>
        <tissue evidence="1">Leaf</tissue>
    </source>
</reference>
<keyword evidence="2" id="KW-1185">Reference proteome</keyword>
<gene>
    <name evidence="1" type="ORF">KFK09_006300</name>
</gene>
<name>A0A8T3BTC2_DENNO</name>
<accession>A0A8T3BTC2</accession>
<protein>
    <submittedName>
        <fullName evidence="1">Uncharacterized protein</fullName>
    </submittedName>
</protein>
<comment type="caution">
    <text evidence="1">The sequence shown here is derived from an EMBL/GenBank/DDBJ whole genome shotgun (WGS) entry which is preliminary data.</text>
</comment>
<organism evidence="1 2">
    <name type="scientific">Dendrobium nobile</name>
    <name type="common">Orchid</name>
    <dbReference type="NCBI Taxonomy" id="94219"/>
    <lineage>
        <taxon>Eukaryota</taxon>
        <taxon>Viridiplantae</taxon>
        <taxon>Streptophyta</taxon>
        <taxon>Embryophyta</taxon>
        <taxon>Tracheophyta</taxon>
        <taxon>Spermatophyta</taxon>
        <taxon>Magnoliopsida</taxon>
        <taxon>Liliopsida</taxon>
        <taxon>Asparagales</taxon>
        <taxon>Orchidaceae</taxon>
        <taxon>Epidendroideae</taxon>
        <taxon>Malaxideae</taxon>
        <taxon>Dendrobiinae</taxon>
        <taxon>Dendrobium</taxon>
    </lineage>
</organism>